<sequence>MRTGCQAHLLFPTPEPLAALVPISEGHAKATAVNKRLSIQVTQAVPVPPEGVSDWEPVQTHGSKYAAQKQQAVGTKEPILYTALPLSPARVDDDLSRLRQGLFFLFPPPPCHSKANFLEKG</sequence>
<reference evidence="1" key="1">
    <citation type="submission" date="2021-05" db="EMBL/GenBank/DDBJ databases">
        <authorList>
            <person name="Pan Q."/>
            <person name="Jouanno E."/>
            <person name="Zahm M."/>
            <person name="Klopp C."/>
            <person name="Cabau C."/>
            <person name="Louis A."/>
            <person name="Berthelot C."/>
            <person name="Parey E."/>
            <person name="Roest Crollius H."/>
            <person name="Montfort J."/>
            <person name="Robinson-Rechavi M."/>
            <person name="Bouchez O."/>
            <person name="Lampietro C."/>
            <person name="Lopez Roques C."/>
            <person name="Donnadieu C."/>
            <person name="Postlethwait J."/>
            <person name="Bobe J."/>
            <person name="Dillon D."/>
            <person name="Chandos A."/>
            <person name="von Hippel F."/>
            <person name="Guiguen Y."/>
        </authorList>
    </citation>
    <scope>NUCLEOTIDE SEQUENCE</scope>
    <source>
        <strain evidence="1">YG-Jan2019</strain>
    </source>
</reference>
<accession>A0ACC2HKL1</accession>
<gene>
    <name evidence="1" type="ORF">DPEC_G00004770</name>
</gene>
<protein>
    <submittedName>
        <fullName evidence="1">Uncharacterized protein</fullName>
    </submittedName>
</protein>
<organism evidence="1 2">
    <name type="scientific">Dallia pectoralis</name>
    <name type="common">Alaska blackfish</name>
    <dbReference type="NCBI Taxonomy" id="75939"/>
    <lineage>
        <taxon>Eukaryota</taxon>
        <taxon>Metazoa</taxon>
        <taxon>Chordata</taxon>
        <taxon>Craniata</taxon>
        <taxon>Vertebrata</taxon>
        <taxon>Euteleostomi</taxon>
        <taxon>Actinopterygii</taxon>
        <taxon>Neopterygii</taxon>
        <taxon>Teleostei</taxon>
        <taxon>Protacanthopterygii</taxon>
        <taxon>Esociformes</taxon>
        <taxon>Umbridae</taxon>
        <taxon>Dallia</taxon>
    </lineage>
</organism>
<comment type="caution">
    <text evidence="1">The sequence shown here is derived from an EMBL/GenBank/DDBJ whole genome shotgun (WGS) entry which is preliminary data.</text>
</comment>
<keyword evidence="2" id="KW-1185">Reference proteome</keyword>
<evidence type="ECO:0000313" key="2">
    <source>
        <dbReference type="Proteomes" id="UP001157502"/>
    </source>
</evidence>
<dbReference type="EMBL" id="CM055728">
    <property type="protein sequence ID" value="KAJ8016205.1"/>
    <property type="molecule type" value="Genomic_DNA"/>
</dbReference>
<evidence type="ECO:0000313" key="1">
    <source>
        <dbReference type="EMBL" id="KAJ8016205.1"/>
    </source>
</evidence>
<name>A0ACC2HKL1_DALPE</name>
<dbReference type="Proteomes" id="UP001157502">
    <property type="component" value="Chromosome 1"/>
</dbReference>
<proteinExistence type="predicted"/>